<dbReference type="OrthoDB" id="7808308at2"/>
<evidence type="ECO:0000313" key="2">
    <source>
        <dbReference type="EMBL" id="ASP23595.1"/>
    </source>
</evidence>
<feature type="transmembrane region" description="Helical" evidence="1">
    <location>
        <begin position="75"/>
        <end position="99"/>
    </location>
</feature>
<keyword evidence="1" id="KW-0472">Membrane</keyword>
<feature type="transmembrane region" description="Helical" evidence="1">
    <location>
        <begin position="223"/>
        <end position="254"/>
    </location>
</feature>
<feature type="transmembrane region" description="Helical" evidence="1">
    <location>
        <begin position="135"/>
        <end position="155"/>
    </location>
</feature>
<evidence type="ECO:0000313" key="3">
    <source>
        <dbReference type="Proteomes" id="UP000203589"/>
    </source>
</evidence>
<feature type="transmembrane region" description="Helical" evidence="1">
    <location>
        <begin position="361"/>
        <end position="382"/>
    </location>
</feature>
<feature type="transmembrane region" description="Helical" evidence="1">
    <location>
        <begin position="260"/>
        <end position="281"/>
    </location>
</feature>
<organism evidence="2 3">
    <name type="scientific">Antarctobacter heliothermus</name>
    <dbReference type="NCBI Taxonomy" id="74033"/>
    <lineage>
        <taxon>Bacteria</taxon>
        <taxon>Pseudomonadati</taxon>
        <taxon>Pseudomonadota</taxon>
        <taxon>Alphaproteobacteria</taxon>
        <taxon>Rhodobacterales</taxon>
        <taxon>Roseobacteraceae</taxon>
        <taxon>Antarctobacter</taxon>
    </lineage>
</organism>
<feature type="transmembrane region" description="Helical" evidence="1">
    <location>
        <begin position="194"/>
        <end position="211"/>
    </location>
</feature>
<dbReference type="EMBL" id="CP022542">
    <property type="protein sequence ID" value="ASP23595.1"/>
    <property type="molecule type" value="Genomic_DNA"/>
</dbReference>
<evidence type="ECO:0008006" key="4">
    <source>
        <dbReference type="Google" id="ProtNLM"/>
    </source>
</evidence>
<reference evidence="2 3" key="1">
    <citation type="submission" date="2017-07" db="EMBL/GenBank/DDBJ databases">
        <title>Genome Sequence of Antarctobacter heliothermus Strain SMS3 Isolated from a culture of the Diatom Skeletonema marinoi.</title>
        <authorList>
            <person name="Topel M."/>
            <person name="Pinder M.I.M."/>
            <person name="Johansson O.N."/>
            <person name="Kourtchenko O."/>
            <person name="Godhe A."/>
            <person name="Clarke A.K."/>
        </authorList>
    </citation>
    <scope>NUCLEOTIDE SEQUENCE [LARGE SCALE GENOMIC DNA]</scope>
    <source>
        <strain evidence="2 3">SMS3</strain>
        <plasmid evidence="3">Plasmid psms3-2</plasmid>
    </source>
</reference>
<evidence type="ECO:0000256" key="1">
    <source>
        <dbReference type="SAM" id="Phobius"/>
    </source>
</evidence>
<dbReference type="RefSeq" id="WP_094037663.1">
    <property type="nucleotide sequence ID" value="NZ_CP022542.1"/>
</dbReference>
<keyword evidence="1" id="KW-0812">Transmembrane</keyword>
<keyword evidence="3" id="KW-1185">Reference proteome</keyword>
<keyword evidence="2" id="KW-0614">Plasmid</keyword>
<keyword evidence="1" id="KW-1133">Transmembrane helix</keyword>
<geneLocation type="plasmid" evidence="3">
    <name>psms3-2</name>
</geneLocation>
<sequence>MVFGYTPLDPLVVLIGTAMAAWFLSKNPVRLMAYLPTALSLYFFIPTVTLLTLWQTVPMLLTGRALLLGKMKAPSVVKPIVAVIGMAFAISATFAVLAGDDSTRAVIRVVYYLGIFALFSFCYEMGRKPEGLQLLLKGLVVMGIIFALYGVYQILATPLGLPVRGIVRGTRGADIAYEYGFVRVNSLANEPKRLGYVLFCAALACFALAKLESERARRLRTAGWFILLISVFTFAGSYFATIALFGLAALLLYPSKATRYVFGLLVLFGFIITVFPDTGILEAVQYGYERRAAEVEIGLDGAFVYRQEFYAWDYLANHIGTNVTGVGLGQYFITLNREYGVGVGYNEVGGLQPLNSNFLELLFDFGGGVAVLFYLMMIVLIWKLRQAGERFLCLALLFVTIQSLTILTLHWMVLFAGVGTARLFMKRAAAPPIT</sequence>
<feature type="transmembrane region" description="Helical" evidence="1">
    <location>
        <begin position="394"/>
        <end position="418"/>
    </location>
</feature>
<feature type="transmembrane region" description="Helical" evidence="1">
    <location>
        <begin position="31"/>
        <end position="54"/>
    </location>
</feature>
<feature type="transmembrane region" description="Helical" evidence="1">
    <location>
        <begin position="105"/>
        <end position="123"/>
    </location>
</feature>
<proteinExistence type="predicted"/>
<name>A0A222EBP2_9RHOB</name>
<dbReference type="KEGG" id="aht:ANTHELSMS3_04697"/>
<feature type="transmembrane region" description="Helical" evidence="1">
    <location>
        <begin position="7"/>
        <end position="25"/>
    </location>
</feature>
<dbReference type="Proteomes" id="UP000203589">
    <property type="component" value="Plasmid pSMS3-2"/>
</dbReference>
<protein>
    <recommendedName>
        <fullName evidence="4">O-antigen ligase</fullName>
    </recommendedName>
</protein>
<gene>
    <name evidence="2" type="ORF">ANTHELSMS3_04697</name>
</gene>
<accession>A0A222EBP2</accession>
<dbReference type="AlphaFoldDB" id="A0A222EBP2"/>